<dbReference type="PROSITE" id="PS51387">
    <property type="entry name" value="FAD_PCMH"/>
    <property type="match status" value="1"/>
</dbReference>
<dbReference type="Pfam" id="PF01565">
    <property type="entry name" value="FAD_binding_4"/>
    <property type="match status" value="1"/>
</dbReference>
<feature type="signal peptide" evidence="6">
    <location>
        <begin position="1"/>
        <end position="19"/>
    </location>
</feature>
<dbReference type="Gene3D" id="3.30.465.10">
    <property type="match status" value="1"/>
</dbReference>
<dbReference type="InterPro" id="IPR006094">
    <property type="entry name" value="Oxid_FAD_bind_N"/>
</dbReference>
<evidence type="ECO:0000256" key="6">
    <source>
        <dbReference type="SAM" id="SignalP"/>
    </source>
</evidence>
<dbReference type="EMBL" id="MU151272">
    <property type="protein sequence ID" value="KAF9445946.1"/>
    <property type="molecule type" value="Genomic_DNA"/>
</dbReference>
<comment type="caution">
    <text evidence="8">The sequence shown here is derived from an EMBL/GenBank/DDBJ whole genome shotgun (WGS) entry which is preliminary data.</text>
</comment>
<accession>A0A9P5X9S7</accession>
<comment type="similarity">
    <text evidence="2">Belongs to the oxygen-dependent FAD-linked oxidoreductase family.</text>
</comment>
<proteinExistence type="inferred from homology"/>
<evidence type="ECO:0000313" key="9">
    <source>
        <dbReference type="Proteomes" id="UP000807342"/>
    </source>
</evidence>
<dbReference type="Gene3D" id="3.40.462.20">
    <property type="match status" value="1"/>
</dbReference>
<keyword evidence="4" id="KW-0274">FAD</keyword>
<keyword evidence="5" id="KW-0560">Oxidoreductase</keyword>
<evidence type="ECO:0000256" key="3">
    <source>
        <dbReference type="ARBA" id="ARBA00022630"/>
    </source>
</evidence>
<keyword evidence="9" id="KW-1185">Reference proteome</keyword>
<evidence type="ECO:0000313" key="8">
    <source>
        <dbReference type="EMBL" id="KAF9445946.1"/>
    </source>
</evidence>
<dbReference type="GO" id="GO:0016491">
    <property type="term" value="F:oxidoreductase activity"/>
    <property type="evidence" value="ECO:0007669"/>
    <property type="project" value="UniProtKB-KW"/>
</dbReference>
<dbReference type="AlphaFoldDB" id="A0A9P5X9S7"/>
<dbReference type="InterPro" id="IPR016166">
    <property type="entry name" value="FAD-bd_PCMH"/>
</dbReference>
<comment type="cofactor">
    <cofactor evidence="1">
        <name>FAD</name>
        <dbReference type="ChEBI" id="CHEBI:57692"/>
    </cofactor>
</comment>
<evidence type="ECO:0000256" key="2">
    <source>
        <dbReference type="ARBA" id="ARBA00005466"/>
    </source>
</evidence>
<dbReference type="SUPFAM" id="SSF56176">
    <property type="entry name" value="FAD-binding/transporter-associated domain-like"/>
    <property type="match status" value="1"/>
</dbReference>
<keyword evidence="6" id="KW-0732">Signal</keyword>
<dbReference type="OrthoDB" id="407275at2759"/>
<dbReference type="InterPro" id="IPR050416">
    <property type="entry name" value="FAD-linked_Oxidoreductase"/>
</dbReference>
<protein>
    <submittedName>
        <fullName evidence="8">Glucooligosaccharide oxidase</fullName>
    </submittedName>
</protein>
<sequence>MRLISLLLFNFGLLARAFAGLPDLLSEKGIPFVKPGDPEYLNITTPYNRRLTVQPAVVAFPTTATQVADVLKIGSGLNYNVVAQSGGHSYIGNGLGGKNGSIVVDLRSFKDITFDSGNNTARVGTGNRLGDIALALGAHERAIPHGTCPYVGVGGHAAYGGYGFTSRMWGLTLDNVVSIELALANGSLIKASENDHPDLFWALRGAGGSFGITTSIEFATRPVPPSGIVFTYNWVLNVTDAVQALEKFQDFLQSNIPAELGPMLFFFPGAPKGSVLFGLTGGWYGDPQQLNATWDPFLKEMPSPASVILQSGTFIESLQFPGSGAVWNLNTSLAPDTHDTFYVKSIMTPPKKVVSKQAWEGFMTYLANEGNTTSLSWAIEIEVYGGTNSAINSVPLDDTAFAHRDALYTFQLYVRTATGEPPFPQEGFEFAEGLANSIIDKSPPDWDYGAYPNYLDDRLADWQNRYYGTHYRKLQAIKHAVDPSDVFSFPTSIEPLD</sequence>
<feature type="chain" id="PRO_5040171472" evidence="6">
    <location>
        <begin position="20"/>
        <end position="497"/>
    </location>
</feature>
<evidence type="ECO:0000256" key="1">
    <source>
        <dbReference type="ARBA" id="ARBA00001974"/>
    </source>
</evidence>
<dbReference type="PANTHER" id="PTHR42973">
    <property type="entry name" value="BINDING OXIDOREDUCTASE, PUTATIVE (AFU_ORTHOLOGUE AFUA_1G17690)-RELATED"/>
    <property type="match status" value="1"/>
</dbReference>
<keyword evidence="3" id="KW-0285">Flavoprotein</keyword>
<dbReference type="InterPro" id="IPR036318">
    <property type="entry name" value="FAD-bd_PCMH-like_sf"/>
</dbReference>
<organism evidence="8 9">
    <name type="scientific">Macrolepiota fuliginosa MF-IS2</name>
    <dbReference type="NCBI Taxonomy" id="1400762"/>
    <lineage>
        <taxon>Eukaryota</taxon>
        <taxon>Fungi</taxon>
        <taxon>Dikarya</taxon>
        <taxon>Basidiomycota</taxon>
        <taxon>Agaricomycotina</taxon>
        <taxon>Agaricomycetes</taxon>
        <taxon>Agaricomycetidae</taxon>
        <taxon>Agaricales</taxon>
        <taxon>Agaricineae</taxon>
        <taxon>Agaricaceae</taxon>
        <taxon>Macrolepiota</taxon>
    </lineage>
</organism>
<name>A0A9P5X9S7_9AGAR</name>
<dbReference type="Proteomes" id="UP000807342">
    <property type="component" value="Unassembled WGS sequence"/>
</dbReference>
<dbReference type="PANTHER" id="PTHR42973:SF39">
    <property type="entry name" value="FAD-BINDING PCMH-TYPE DOMAIN-CONTAINING PROTEIN"/>
    <property type="match status" value="1"/>
</dbReference>
<feature type="domain" description="FAD-binding PCMH-type" evidence="7">
    <location>
        <begin position="51"/>
        <end position="223"/>
    </location>
</feature>
<dbReference type="InterPro" id="IPR012951">
    <property type="entry name" value="BBE"/>
</dbReference>
<dbReference type="InterPro" id="IPR016169">
    <property type="entry name" value="FAD-bd_PCMH_sub2"/>
</dbReference>
<evidence type="ECO:0000259" key="7">
    <source>
        <dbReference type="PROSITE" id="PS51387"/>
    </source>
</evidence>
<evidence type="ECO:0000256" key="4">
    <source>
        <dbReference type="ARBA" id="ARBA00022827"/>
    </source>
</evidence>
<dbReference type="Pfam" id="PF08031">
    <property type="entry name" value="BBE"/>
    <property type="match status" value="1"/>
</dbReference>
<dbReference type="GO" id="GO:0071949">
    <property type="term" value="F:FAD binding"/>
    <property type="evidence" value="ECO:0007669"/>
    <property type="project" value="InterPro"/>
</dbReference>
<gene>
    <name evidence="8" type="ORF">P691DRAFT_777207</name>
</gene>
<evidence type="ECO:0000256" key="5">
    <source>
        <dbReference type="ARBA" id="ARBA00023002"/>
    </source>
</evidence>
<reference evidence="8" key="1">
    <citation type="submission" date="2020-11" db="EMBL/GenBank/DDBJ databases">
        <authorList>
            <consortium name="DOE Joint Genome Institute"/>
            <person name="Ahrendt S."/>
            <person name="Riley R."/>
            <person name="Andreopoulos W."/>
            <person name="Labutti K."/>
            <person name="Pangilinan J."/>
            <person name="Ruiz-Duenas F.J."/>
            <person name="Barrasa J.M."/>
            <person name="Sanchez-Garcia M."/>
            <person name="Camarero S."/>
            <person name="Miyauchi S."/>
            <person name="Serrano A."/>
            <person name="Linde D."/>
            <person name="Babiker R."/>
            <person name="Drula E."/>
            <person name="Ayuso-Fernandez I."/>
            <person name="Pacheco R."/>
            <person name="Padilla G."/>
            <person name="Ferreira P."/>
            <person name="Barriuso J."/>
            <person name="Kellner H."/>
            <person name="Castanera R."/>
            <person name="Alfaro M."/>
            <person name="Ramirez L."/>
            <person name="Pisabarro A.G."/>
            <person name="Kuo A."/>
            <person name="Tritt A."/>
            <person name="Lipzen A."/>
            <person name="He G."/>
            <person name="Yan M."/>
            <person name="Ng V."/>
            <person name="Cullen D."/>
            <person name="Martin F."/>
            <person name="Rosso M.-N."/>
            <person name="Henrissat B."/>
            <person name="Hibbett D."/>
            <person name="Martinez A.T."/>
            <person name="Grigoriev I.V."/>
        </authorList>
    </citation>
    <scope>NUCLEOTIDE SEQUENCE</scope>
    <source>
        <strain evidence="8">MF-IS2</strain>
    </source>
</reference>